<keyword evidence="16" id="KW-1185">Reference proteome</keyword>
<reference evidence="17" key="2">
    <citation type="submission" date="2018-05" db="EMBL/GenBank/DDBJ databases">
        <title>Genome Sequencing of selected type strains of the family Eggerthellaceae.</title>
        <authorList>
            <person name="Danylec N."/>
            <person name="Stoll D.A."/>
            <person name="Doetsch A."/>
            <person name="Huch M."/>
        </authorList>
    </citation>
    <scope>NUCLEOTIDE SEQUENCE [LARGE SCALE GENOMIC DNA]</scope>
    <source>
        <strain evidence="17">DSM 16107</strain>
    </source>
</reference>
<dbReference type="SMART" id="SM00387">
    <property type="entry name" value="HATPase_c"/>
    <property type="match status" value="1"/>
</dbReference>
<gene>
    <name evidence="14" type="ORF">C1876_00730</name>
    <name evidence="15" type="ORF">DMP09_02865</name>
</gene>
<sequence>MLKKLRIKFVALNMATVAVVLIVVFTAICVINYQQSVTRVHETLDAAVSHAGDASNAPFTSGNQPTGQKPSDLEQEGTMPPEIGGKRGGSDPTIPVAVFSVNDDGSLTAVSTRTTASIADDVLTQAGEALADRPEGSGTLDSLGLFYEKRDVGGTTYLAFVDLSAASGWQTLALTLAGVGVAALAAFFVISVFFSRWALRPVDRAWRQQRQFVADASHDLKTPLTVILANTSILLEHPERSIASQSQWIESTQHEAGQMQGLVGDLLLLAQVDEGGAKPAMEPLDLADLVEGELLQFESVAFERTISLNADIDPQVIVRGNAARLRKLAGTLLDNACKYADDGGSVDVTLHQTVRRVELAVHNTGFAITPEDLPHVFDRFYRADKARTRDDSGYGLGLAIAHAIAEEHGGTLTVASDEAHGTTFTATLPLANANLV</sequence>
<evidence type="ECO:0000256" key="3">
    <source>
        <dbReference type="ARBA" id="ARBA00012438"/>
    </source>
</evidence>
<dbReference type="Pfam" id="PF02518">
    <property type="entry name" value="HATPase_c"/>
    <property type="match status" value="1"/>
</dbReference>
<dbReference type="RefSeq" id="WP_114544808.1">
    <property type="nucleotide sequence ID" value="NZ_PPTT01000001.1"/>
</dbReference>
<dbReference type="SMART" id="SM00388">
    <property type="entry name" value="HisKA"/>
    <property type="match status" value="1"/>
</dbReference>
<feature type="compositionally biased region" description="Polar residues" evidence="11">
    <location>
        <begin position="57"/>
        <end position="69"/>
    </location>
</feature>
<feature type="domain" description="Histidine kinase" evidence="13">
    <location>
        <begin position="215"/>
        <end position="432"/>
    </location>
</feature>
<evidence type="ECO:0000256" key="1">
    <source>
        <dbReference type="ARBA" id="ARBA00000085"/>
    </source>
</evidence>
<reference evidence="15" key="3">
    <citation type="journal article" date="2019" name="Microbiol. Resour. Announc.">
        <title>Draft Genome Sequences of Type Strains of Gordonibacter faecihominis, Paraeggerthella hongkongensis, Parvibacter caecicola,Slackia equolifaciens, Slackia faecicanis, and Slackia isoflavoniconvertens.</title>
        <authorList>
            <person name="Danylec N."/>
            <person name="Stoll D.A."/>
            <person name="Dotsch A."/>
            <person name="Huch M."/>
        </authorList>
    </citation>
    <scope>NUCLEOTIDE SEQUENCE</scope>
    <source>
        <strain evidence="15">DSM 16107</strain>
    </source>
</reference>
<dbReference type="InterPro" id="IPR004358">
    <property type="entry name" value="Sig_transdc_His_kin-like_C"/>
</dbReference>
<dbReference type="SUPFAM" id="SSF47384">
    <property type="entry name" value="Homodimeric domain of signal transducing histidine kinase"/>
    <property type="match status" value="1"/>
</dbReference>
<evidence type="ECO:0000313" key="15">
    <source>
        <dbReference type="EMBL" id="RNM42841.1"/>
    </source>
</evidence>
<accession>A0A3N0J0R6</accession>
<proteinExistence type="predicted"/>
<dbReference type="EMBL" id="QICC01000006">
    <property type="protein sequence ID" value="RNM42841.1"/>
    <property type="molecule type" value="Genomic_DNA"/>
</dbReference>
<dbReference type="GO" id="GO:0000155">
    <property type="term" value="F:phosphorelay sensor kinase activity"/>
    <property type="evidence" value="ECO:0007669"/>
    <property type="project" value="InterPro"/>
</dbReference>
<dbReference type="EMBL" id="PPTT01000001">
    <property type="protein sequence ID" value="RDB71861.1"/>
    <property type="molecule type" value="Genomic_DNA"/>
</dbReference>
<evidence type="ECO:0000256" key="11">
    <source>
        <dbReference type="SAM" id="MobiDB-lite"/>
    </source>
</evidence>
<evidence type="ECO:0000313" key="16">
    <source>
        <dbReference type="Proteomes" id="UP000253817"/>
    </source>
</evidence>
<keyword evidence="6 12" id="KW-0812">Transmembrane</keyword>
<evidence type="ECO:0000259" key="13">
    <source>
        <dbReference type="PROSITE" id="PS50109"/>
    </source>
</evidence>
<evidence type="ECO:0000256" key="6">
    <source>
        <dbReference type="ARBA" id="ARBA00022692"/>
    </source>
</evidence>
<keyword evidence="7 15" id="KW-0418">Kinase</keyword>
<evidence type="ECO:0000256" key="12">
    <source>
        <dbReference type="SAM" id="Phobius"/>
    </source>
</evidence>
<evidence type="ECO:0000256" key="9">
    <source>
        <dbReference type="ARBA" id="ARBA00023012"/>
    </source>
</evidence>
<comment type="catalytic activity">
    <reaction evidence="1">
        <text>ATP + protein L-histidine = ADP + protein N-phospho-L-histidine.</text>
        <dbReference type="EC" id="2.7.13.3"/>
    </reaction>
</comment>
<dbReference type="InterPro" id="IPR050428">
    <property type="entry name" value="TCS_sensor_his_kinase"/>
</dbReference>
<dbReference type="Pfam" id="PF00512">
    <property type="entry name" value="HisKA"/>
    <property type="match status" value="1"/>
</dbReference>
<keyword evidence="5" id="KW-0808">Transferase</keyword>
<feature type="region of interest" description="Disordered" evidence="11">
    <location>
        <begin position="55"/>
        <end position="91"/>
    </location>
</feature>
<dbReference type="CDD" id="cd00082">
    <property type="entry name" value="HisKA"/>
    <property type="match status" value="1"/>
</dbReference>
<keyword evidence="9" id="KW-0902">Two-component regulatory system</keyword>
<evidence type="ECO:0000256" key="8">
    <source>
        <dbReference type="ARBA" id="ARBA00022989"/>
    </source>
</evidence>
<organism evidence="15 17">
    <name type="scientific">Eggerthella sinensis</name>
    <dbReference type="NCBI Taxonomy" id="242230"/>
    <lineage>
        <taxon>Bacteria</taxon>
        <taxon>Bacillati</taxon>
        <taxon>Actinomycetota</taxon>
        <taxon>Coriobacteriia</taxon>
        <taxon>Eggerthellales</taxon>
        <taxon>Eggerthellaceae</taxon>
        <taxon>Eggerthella</taxon>
    </lineage>
</organism>
<dbReference type="InterPro" id="IPR036097">
    <property type="entry name" value="HisK_dim/P_sf"/>
</dbReference>
<protein>
    <recommendedName>
        <fullName evidence="3">histidine kinase</fullName>
        <ecNumber evidence="3">2.7.13.3</ecNumber>
    </recommendedName>
</protein>
<comment type="subcellular location">
    <subcellularLocation>
        <location evidence="2">Cell membrane</location>
    </subcellularLocation>
</comment>
<dbReference type="AlphaFoldDB" id="A0A3N0J0R6"/>
<name>A0A3N0J0R6_9ACTN</name>
<evidence type="ECO:0000256" key="5">
    <source>
        <dbReference type="ARBA" id="ARBA00022679"/>
    </source>
</evidence>
<feature type="transmembrane region" description="Helical" evidence="12">
    <location>
        <begin position="172"/>
        <end position="194"/>
    </location>
</feature>
<dbReference type="CDD" id="cd00075">
    <property type="entry name" value="HATPase"/>
    <property type="match status" value="1"/>
</dbReference>
<dbReference type="InterPro" id="IPR005467">
    <property type="entry name" value="His_kinase_dom"/>
</dbReference>
<dbReference type="Proteomes" id="UP000253817">
    <property type="component" value="Unassembled WGS sequence"/>
</dbReference>
<evidence type="ECO:0000256" key="2">
    <source>
        <dbReference type="ARBA" id="ARBA00004236"/>
    </source>
</evidence>
<dbReference type="Gene3D" id="3.30.565.10">
    <property type="entry name" value="Histidine kinase-like ATPase, C-terminal domain"/>
    <property type="match status" value="1"/>
</dbReference>
<evidence type="ECO:0000313" key="17">
    <source>
        <dbReference type="Proteomes" id="UP000270112"/>
    </source>
</evidence>
<evidence type="ECO:0000256" key="7">
    <source>
        <dbReference type="ARBA" id="ARBA00022777"/>
    </source>
</evidence>
<evidence type="ECO:0000313" key="14">
    <source>
        <dbReference type="EMBL" id="RDB71861.1"/>
    </source>
</evidence>
<keyword evidence="8 12" id="KW-1133">Transmembrane helix</keyword>
<evidence type="ECO:0000256" key="4">
    <source>
        <dbReference type="ARBA" id="ARBA00022553"/>
    </source>
</evidence>
<dbReference type="InterPro" id="IPR003594">
    <property type="entry name" value="HATPase_dom"/>
</dbReference>
<dbReference type="PANTHER" id="PTHR45436">
    <property type="entry name" value="SENSOR HISTIDINE KINASE YKOH"/>
    <property type="match status" value="1"/>
</dbReference>
<dbReference type="FunFam" id="3.30.565.10:FF:000006">
    <property type="entry name" value="Sensor histidine kinase WalK"/>
    <property type="match status" value="1"/>
</dbReference>
<dbReference type="Gene3D" id="1.10.287.130">
    <property type="match status" value="1"/>
</dbReference>
<dbReference type="SUPFAM" id="SSF55874">
    <property type="entry name" value="ATPase domain of HSP90 chaperone/DNA topoisomerase II/histidine kinase"/>
    <property type="match status" value="1"/>
</dbReference>
<keyword evidence="4" id="KW-0597">Phosphoprotein</keyword>
<dbReference type="InterPro" id="IPR003661">
    <property type="entry name" value="HisK_dim/P_dom"/>
</dbReference>
<dbReference type="InterPro" id="IPR036890">
    <property type="entry name" value="HATPase_C_sf"/>
</dbReference>
<dbReference type="PROSITE" id="PS50109">
    <property type="entry name" value="HIS_KIN"/>
    <property type="match status" value="1"/>
</dbReference>
<dbReference type="Proteomes" id="UP000270112">
    <property type="component" value="Unassembled WGS sequence"/>
</dbReference>
<reference evidence="14 16" key="1">
    <citation type="journal article" date="2018" name="Elife">
        <title>Discovery and characterization of a prevalent human gut bacterial enzyme sufficient for the inactivation of a family of plant toxins.</title>
        <authorList>
            <person name="Koppel N."/>
            <person name="Bisanz J.E."/>
            <person name="Pandelia M.E."/>
            <person name="Turnbaugh P.J."/>
            <person name="Balskus E.P."/>
        </authorList>
    </citation>
    <scope>NUCLEOTIDE SEQUENCE [LARGE SCALE GENOMIC DNA]</scope>
    <source>
        <strain evidence="14 16">DSM 16107</strain>
    </source>
</reference>
<evidence type="ECO:0000256" key="10">
    <source>
        <dbReference type="ARBA" id="ARBA00023136"/>
    </source>
</evidence>
<comment type="caution">
    <text evidence="15">The sequence shown here is derived from an EMBL/GenBank/DDBJ whole genome shotgun (WGS) entry which is preliminary data.</text>
</comment>
<dbReference type="PRINTS" id="PR00344">
    <property type="entry name" value="BCTRLSENSOR"/>
</dbReference>
<dbReference type="OrthoDB" id="9786919at2"/>
<dbReference type="EC" id="2.7.13.3" evidence="3"/>
<feature type="transmembrane region" description="Helical" evidence="12">
    <location>
        <begin position="12"/>
        <end position="33"/>
    </location>
</feature>
<dbReference type="PANTHER" id="PTHR45436:SF5">
    <property type="entry name" value="SENSOR HISTIDINE KINASE TRCS"/>
    <property type="match status" value="1"/>
</dbReference>
<keyword evidence="10 12" id="KW-0472">Membrane</keyword>
<dbReference type="GO" id="GO:0005886">
    <property type="term" value="C:plasma membrane"/>
    <property type="evidence" value="ECO:0007669"/>
    <property type="project" value="UniProtKB-SubCell"/>
</dbReference>